<feature type="region of interest" description="Disordered" evidence="3">
    <location>
        <begin position="292"/>
        <end position="348"/>
    </location>
</feature>
<sequence>MLSSHCATCRQVKLRESGSDSIEVADNGSGVAPEDYEALTLKYHTSKLSQFSDLEGLESYGFRGEALSSLCSVAEVSVVTRTADQDAATRLEFDPMGRILSRSVVPRAVGTTVAVKNIFSRHRELKANLRRELARVTSVVQAYGLGSAETKANMQAVFGARLASGLQPFEAEGRGSDDQGGDGRAWSIRGFVSKAGAGGRSHGDRQFFSLNGRPVDLPRFVRALNEVYRSLGSPATADARPAAVLDLRLPPDAYDINLAPDKRQVALHDEPALLQGFQEALRAHYEPSRFTFTPNGAAKPGLDGGVRLESSAQRAKRAKLSQEDGGGSQGDALKEEDDEEEEEAGRGA</sequence>
<dbReference type="Gene3D" id="3.30.565.10">
    <property type="entry name" value="Histidine kinase-like ATPase, C-terminal domain"/>
    <property type="match status" value="1"/>
</dbReference>
<dbReference type="CDD" id="cd03484">
    <property type="entry name" value="MutL_Trans_hPMS_2_like"/>
    <property type="match status" value="1"/>
</dbReference>
<dbReference type="InterPro" id="IPR038973">
    <property type="entry name" value="MutL/Mlh/Pms-like"/>
</dbReference>
<dbReference type="Pfam" id="PF13589">
    <property type="entry name" value="HATPase_c_3"/>
    <property type="match status" value="1"/>
</dbReference>
<dbReference type="SUPFAM" id="SSF55874">
    <property type="entry name" value="ATPase domain of HSP90 chaperone/DNA topoisomerase II/histidine kinase"/>
    <property type="match status" value="1"/>
</dbReference>
<dbReference type="InterPro" id="IPR013507">
    <property type="entry name" value="DNA_mismatch_S5_2-like"/>
</dbReference>
<dbReference type="GO" id="GO:0006298">
    <property type="term" value="P:mismatch repair"/>
    <property type="evidence" value="ECO:0007669"/>
    <property type="project" value="InterPro"/>
</dbReference>
<comment type="similarity">
    <text evidence="1">Belongs to the DNA mismatch repair MutL/HexB family.</text>
</comment>
<dbReference type="PROSITE" id="PS00058">
    <property type="entry name" value="DNA_MISMATCH_REPAIR_1"/>
    <property type="match status" value="1"/>
</dbReference>
<dbReference type="Pfam" id="PF01119">
    <property type="entry name" value="DNA_mis_repair"/>
    <property type="match status" value="1"/>
</dbReference>
<dbReference type="InterPro" id="IPR020568">
    <property type="entry name" value="Ribosomal_Su5_D2-typ_SF"/>
</dbReference>
<dbReference type="GO" id="GO:0016887">
    <property type="term" value="F:ATP hydrolysis activity"/>
    <property type="evidence" value="ECO:0007669"/>
    <property type="project" value="InterPro"/>
</dbReference>
<reference evidence="5" key="1">
    <citation type="submission" date="2021-01" db="EMBL/GenBank/DDBJ databases">
        <authorList>
            <person name="Eckstrom K.M.E."/>
        </authorList>
    </citation>
    <scope>NUCLEOTIDE SEQUENCE</scope>
    <source>
        <strain evidence="5">UVCC 0001</strain>
    </source>
</reference>
<dbReference type="SUPFAM" id="SSF54211">
    <property type="entry name" value="Ribosomal protein S5 domain 2-like"/>
    <property type="match status" value="1"/>
</dbReference>
<protein>
    <recommendedName>
        <fullName evidence="4">DNA mismatch repair protein S5 domain-containing protein</fullName>
    </recommendedName>
</protein>
<evidence type="ECO:0000256" key="1">
    <source>
        <dbReference type="ARBA" id="ARBA00006082"/>
    </source>
</evidence>
<accession>A0AAD9MLT3</accession>
<feature type="domain" description="DNA mismatch repair protein S5" evidence="4">
    <location>
        <begin position="154"/>
        <end position="286"/>
    </location>
</feature>
<dbReference type="Gene3D" id="3.30.230.10">
    <property type="match status" value="1"/>
</dbReference>
<dbReference type="Proteomes" id="UP001255856">
    <property type="component" value="Unassembled WGS sequence"/>
</dbReference>
<dbReference type="SMART" id="SM01340">
    <property type="entry name" value="DNA_mis_repair"/>
    <property type="match status" value="1"/>
</dbReference>
<evidence type="ECO:0000256" key="3">
    <source>
        <dbReference type="SAM" id="MobiDB-lite"/>
    </source>
</evidence>
<dbReference type="InterPro" id="IPR014762">
    <property type="entry name" value="DNA_mismatch_repair_CS"/>
</dbReference>
<dbReference type="AlphaFoldDB" id="A0AAD9MLT3"/>
<evidence type="ECO:0000313" key="6">
    <source>
        <dbReference type="Proteomes" id="UP001255856"/>
    </source>
</evidence>
<feature type="compositionally biased region" description="Acidic residues" evidence="3">
    <location>
        <begin position="334"/>
        <end position="348"/>
    </location>
</feature>
<dbReference type="EMBL" id="JASFZW010000001">
    <property type="protein sequence ID" value="KAK2080190.1"/>
    <property type="molecule type" value="Genomic_DNA"/>
</dbReference>
<name>A0AAD9MLT3_PROWI</name>
<evidence type="ECO:0000256" key="2">
    <source>
        <dbReference type="ARBA" id="ARBA00022763"/>
    </source>
</evidence>
<dbReference type="GO" id="GO:0032389">
    <property type="term" value="C:MutLalpha complex"/>
    <property type="evidence" value="ECO:0007669"/>
    <property type="project" value="TreeGrafter"/>
</dbReference>
<organism evidence="5 6">
    <name type="scientific">Prototheca wickerhamii</name>
    <dbReference type="NCBI Taxonomy" id="3111"/>
    <lineage>
        <taxon>Eukaryota</taxon>
        <taxon>Viridiplantae</taxon>
        <taxon>Chlorophyta</taxon>
        <taxon>core chlorophytes</taxon>
        <taxon>Trebouxiophyceae</taxon>
        <taxon>Chlorellales</taxon>
        <taxon>Chlorellaceae</taxon>
        <taxon>Prototheca</taxon>
    </lineage>
</organism>
<dbReference type="InterPro" id="IPR014721">
    <property type="entry name" value="Ribsml_uS5_D2-typ_fold_subgr"/>
</dbReference>
<proteinExistence type="inferred from homology"/>
<dbReference type="InterPro" id="IPR036890">
    <property type="entry name" value="HATPase_C_sf"/>
</dbReference>
<comment type="caution">
    <text evidence="5">The sequence shown here is derived from an EMBL/GenBank/DDBJ whole genome shotgun (WGS) entry which is preliminary data.</text>
</comment>
<dbReference type="GO" id="GO:0030983">
    <property type="term" value="F:mismatched DNA binding"/>
    <property type="evidence" value="ECO:0007669"/>
    <property type="project" value="InterPro"/>
</dbReference>
<dbReference type="PANTHER" id="PTHR10073:SF52">
    <property type="entry name" value="MISMATCH REPAIR ENDONUCLEASE PMS2"/>
    <property type="match status" value="1"/>
</dbReference>
<dbReference type="GO" id="GO:0140664">
    <property type="term" value="F:ATP-dependent DNA damage sensor activity"/>
    <property type="evidence" value="ECO:0007669"/>
    <property type="project" value="InterPro"/>
</dbReference>
<dbReference type="PANTHER" id="PTHR10073">
    <property type="entry name" value="DNA MISMATCH REPAIR PROTEIN MLH, PMS, MUTL"/>
    <property type="match status" value="1"/>
</dbReference>
<evidence type="ECO:0000313" key="5">
    <source>
        <dbReference type="EMBL" id="KAK2080190.1"/>
    </source>
</evidence>
<keyword evidence="6" id="KW-1185">Reference proteome</keyword>
<keyword evidence="2" id="KW-0227">DNA damage</keyword>
<dbReference type="GO" id="GO:0005524">
    <property type="term" value="F:ATP binding"/>
    <property type="evidence" value="ECO:0007669"/>
    <property type="project" value="InterPro"/>
</dbReference>
<evidence type="ECO:0000259" key="4">
    <source>
        <dbReference type="SMART" id="SM01340"/>
    </source>
</evidence>
<gene>
    <name evidence="5" type="ORF">QBZ16_000043</name>
</gene>